<accession>A0A8J4A5A5</accession>
<name>A0A8J4A5A5_9ACTN</name>
<proteinExistence type="predicted"/>
<protein>
    <submittedName>
        <fullName evidence="2">Uncharacterized protein</fullName>
    </submittedName>
</protein>
<keyword evidence="3" id="KW-1185">Reference proteome</keyword>
<organism evidence="2 3">
    <name type="scientific">Virgisporangium ochraceum</name>
    <dbReference type="NCBI Taxonomy" id="65505"/>
    <lineage>
        <taxon>Bacteria</taxon>
        <taxon>Bacillati</taxon>
        <taxon>Actinomycetota</taxon>
        <taxon>Actinomycetes</taxon>
        <taxon>Micromonosporales</taxon>
        <taxon>Micromonosporaceae</taxon>
        <taxon>Virgisporangium</taxon>
    </lineage>
</organism>
<feature type="region of interest" description="Disordered" evidence="1">
    <location>
        <begin position="11"/>
        <end position="39"/>
    </location>
</feature>
<dbReference type="Proteomes" id="UP000635606">
    <property type="component" value="Unassembled WGS sequence"/>
</dbReference>
<dbReference type="EMBL" id="BOPH01000129">
    <property type="protein sequence ID" value="GIJ74085.1"/>
    <property type="molecule type" value="Genomic_DNA"/>
</dbReference>
<feature type="region of interest" description="Disordered" evidence="1">
    <location>
        <begin position="95"/>
        <end position="133"/>
    </location>
</feature>
<dbReference type="AlphaFoldDB" id="A0A8J4A5A5"/>
<gene>
    <name evidence="2" type="ORF">Voc01_090020</name>
</gene>
<comment type="caution">
    <text evidence="2">The sequence shown here is derived from an EMBL/GenBank/DDBJ whole genome shotgun (WGS) entry which is preliminary data.</text>
</comment>
<evidence type="ECO:0000313" key="2">
    <source>
        <dbReference type="EMBL" id="GIJ74085.1"/>
    </source>
</evidence>
<sequence>MPVAGHTAAVWPFPYGGPDHDGSKTTATAPAAEAGDPMSDWSRFDTAAHRTAQAGCRHLIHCAVDATTRRAVAEHIDYARRVGDVSALPIQIAQLGGPCTLPPADPDAATDGAASENNPAPRTSCGDNRKDQR</sequence>
<evidence type="ECO:0000313" key="3">
    <source>
        <dbReference type="Proteomes" id="UP000635606"/>
    </source>
</evidence>
<reference evidence="2" key="1">
    <citation type="submission" date="2021-01" db="EMBL/GenBank/DDBJ databases">
        <title>Whole genome shotgun sequence of Virgisporangium ochraceum NBRC 16418.</title>
        <authorList>
            <person name="Komaki H."/>
            <person name="Tamura T."/>
        </authorList>
    </citation>
    <scope>NUCLEOTIDE SEQUENCE</scope>
    <source>
        <strain evidence="2">NBRC 16418</strain>
    </source>
</reference>
<evidence type="ECO:0000256" key="1">
    <source>
        <dbReference type="SAM" id="MobiDB-lite"/>
    </source>
</evidence>